<keyword evidence="2" id="KW-1185">Reference proteome</keyword>
<dbReference type="CDD" id="cd00377">
    <property type="entry name" value="ICL_PEPM"/>
    <property type="match status" value="1"/>
</dbReference>
<sequence length="293" mass="31103">MDQHSRHPGTQLRQALEARRGLLVPGAGNALAARVIESLGFEAVYLSGAGLTNNFYGMPDLGFVGLEDIARHTAAIRDAVPLPLIVDADTGFGNALNVRHTVRTLERAGANAIQLEDQVMPKKCGHFSGKAVIGQQEMVGKIKAAVDARQHGDFLIIARTDARAIHGLDDALDRARAFAEAGADVTFVEAPTGIDELRRIAAELPVPQVVNIVIGGKTPALPAAEFGAMGFGLVLYANAALQGAVRGMTNALSRLQRDGELPEDPELVATFAERQSLVQKPLFDALDEKYAGS</sequence>
<dbReference type="Pfam" id="PF13714">
    <property type="entry name" value="PEP_mutase"/>
    <property type="match status" value="1"/>
</dbReference>
<name>A0A857JB47_9BURK</name>
<dbReference type="AlphaFoldDB" id="A0A857JB47"/>
<dbReference type="SUPFAM" id="SSF51621">
    <property type="entry name" value="Phosphoenolpyruvate/pyruvate domain"/>
    <property type="match status" value="1"/>
</dbReference>
<dbReference type="InterPro" id="IPR039556">
    <property type="entry name" value="ICL/PEPM"/>
</dbReference>
<proteinExistence type="predicted"/>
<dbReference type="Gene3D" id="3.20.20.60">
    <property type="entry name" value="Phosphoenolpyruvate-binding domains"/>
    <property type="match status" value="1"/>
</dbReference>
<evidence type="ECO:0000313" key="2">
    <source>
        <dbReference type="Proteomes" id="UP000464787"/>
    </source>
</evidence>
<reference evidence="1 2" key="1">
    <citation type="submission" date="2020-01" db="EMBL/GenBank/DDBJ databases">
        <title>Genome sequencing of strain KACC 21265.</title>
        <authorList>
            <person name="Heo J."/>
            <person name="Kim S.-J."/>
            <person name="Kim J.-S."/>
            <person name="Hong S.-B."/>
            <person name="Kwon S.-W."/>
        </authorList>
    </citation>
    <scope>NUCLEOTIDE SEQUENCE [LARGE SCALE GENOMIC DNA]</scope>
    <source>
        <strain evidence="1 2">KACC 21265</strain>
    </source>
</reference>
<dbReference type="EMBL" id="CP047650">
    <property type="protein sequence ID" value="QHJ00203.1"/>
    <property type="molecule type" value="Genomic_DNA"/>
</dbReference>
<accession>A0A857JB47</accession>
<dbReference type="PANTHER" id="PTHR42905:SF5">
    <property type="entry name" value="CARBOXYVINYL-CARBOXYPHOSPHONATE PHOSPHORYLMUTASE, CHLOROPLASTIC"/>
    <property type="match status" value="1"/>
</dbReference>
<protein>
    <submittedName>
        <fullName evidence="1">Carboxyvinyl-carboxyphosphonate phosphorylmutase</fullName>
    </submittedName>
</protein>
<dbReference type="InterPro" id="IPR040442">
    <property type="entry name" value="Pyrv_kinase-like_dom_sf"/>
</dbReference>
<dbReference type="RefSeq" id="WP_160554013.1">
    <property type="nucleotide sequence ID" value="NZ_CP047650.1"/>
</dbReference>
<dbReference type="Proteomes" id="UP000464787">
    <property type="component" value="Chromosome"/>
</dbReference>
<dbReference type="KEGG" id="xyk:GT347_20805"/>
<dbReference type="InterPro" id="IPR015813">
    <property type="entry name" value="Pyrv/PenolPyrv_kinase-like_dom"/>
</dbReference>
<gene>
    <name evidence="1" type="ORF">GT347_20805</name>
</gene>
<dbReference type="PANTHER" id="PTHR42905">
    <property type="entry name" value="PHOSPHOENOLPYRUVATE CARBOXYLASE"/>
    <property type="match status" value="1"/>
</dbReference>
<dbReference type="GO" id="GO:0016833">
    <property type="term" value="F:oxo-acid-lyase activity"/>
    <property type="evidence" value="ECO:0007669"/>
    <property type="project" value="UniProtKB-ARBA"/>
</dbReference>
<evidence type="ECO:0000313" key="1">
    <source>
        <dbReference type="EMBL" id="QHJ00203.1"/>
    </source>
</evidence>
<organism evidence="1 2">
    <name type="scientific">Xylophilus rhododendri</name>
    <dbReference type="NCBI Taxonomy" id="2697032"/>
    <lineage>
        <taxon>Bacteria</taxon>
        <taxon>Pseudomonadati</taxon>
        <taxon>Pseudomonadota</taxon>
        <taxon>Betaproteobacteria</taxon>
        <taxon>Burkholderiales</taxon>
        <taxon>Xylophilus</taxon>
    </lineage>
</organism>